<feature type="region of interest" description="Disordered" evidence="1">
    <location>
        <begin position="66"/>
        <end position="101"/>
    </location>
</feature>
<accession>A0AAJ0AJQ4</accession>
<evidence type="ECO:0000313" key="2">
    <source>
        <dbReference type="EMBL" id="KAK1673693.1"/>
    </source>
</evidence>
<evidence type="ECO:0000256" key="1">
    <source>
        <dbReference type="SAM" id="MobiDB-lite"/>
    </source>
</evidence>
<protein>
    <submittedName>
        <fullName evidence="2">Uncharacterized protein</fullName>
    </submittedName>
</protein>
<gene>
    <name evidence="2" type="ORF">BDP55DRAFT_668923</name>
</gene>
<dbReference type="AlphaFoldDB" id="A0AAJ0AJQ4"/>
<organism evidence="2 3">
    <name type="scientific">Colletotrichum godetiae</name>
    <dbReference type="NCBI Taxonomy" id="1209918"/>
    <lineage>
        <taxon>Eukaryota</taxon>
        <taxon>Fungi</taxon>
        <taxon>Dikarya</taxon>
        <taxon>Ascomycota</taxon>
        <taxon>Pezizomycotina</taxon>
        <taxon>Sordariomycetes</taxon>
        <taxon>Hypocreomycetidae</taxon>
        <taxon>Glomerellales</taxon>
        <taxon>Glomerellaceae</taxon>
        <taxon>Colletotrichum</taxon>
        <taxon>Colletotrichum acutatum species complex</taxon>
    </lineage>
</organism>
<feature type="compositionally biased region" description="Low complexity" evidence="1">
    <location>
        <begin position="85"/>
        <end position="95"/>
    </location>
</feature>
<dbReference type="GeneID" id="85459790"/>
<keyword evidence="3" id="KW-1185">Reference proteome</keyword>
<sequence>MIHLLTPSPDVLALTHCSSLTNTHLNLSPPVSSHHPDALRQPYHQLTAHQPLVSTFHLELTVTSNPGAALHHTDPLSCLQPEAVSTTPTHHSSTSFDDPGT</sequence>
<reference evidence="2" key="1">
    <citation type="submission" date="2021-06" db="EMBL/GenBank/DDBJ databases">
        <title>Comparative genomics, transcriptomics and evolutionary studies reveal genomic signatures of adaptation to plant cell wall in hemibiotrophic fungi.</title>
        <authorList>
            <consortium name="DOE Joint Genome Institute"/>
            <person name="Baroncelli R."/>
            <person name="Diaz J.F."/>
            <person name="Benocci T."/>
            <person name="Peng M."/>
            <person name="Battaglia E."/>
            <person name="Haridas S."/>
            <person name="Andreopoulos W."/>
            <person name="Labutti K."/>
            <person name="Pangilinan J."/>
            <person name="Floch G.L."/>
            <person name="Makela M.R."/>
            <person name="Henrissat B."/>
            <person name="Grigoriev I.V."/>
            <person name="Crouch J.A."/>
            <person name="De Vries R.P."/>
            <person name="Sukno S.A."/>
            <person name="Thon M.R."/>
        </authorList>
    </citation>
    <scope>NUCLEOTIDE SEQUENCE</scope>
    <source>
        <strain evidence="2">CBS 193.32</strain>
    </source>
</reference>
<dbReference type="RefSeq" id="XP_060427696.1">
    <property type="nucleotide sequence ID" value="XM_060575264.1"/>
</dbReference>
<dbReference type="EMBL" id="JAHMHR010000029">
    <property type="protein sequence ID" value="KAK1673693.1"/>
    <property type="molecule type" value="Genomic_DNA"/>
</dbReference>
<proteinExistence type="predicted"/>
<dbReference type="Proteomes" id="UP001224890">
    <property type="component" value="Unassembled WGS sequence"/>
</dbReference>
<name>A0AAJ0AJQ4_9PEZI</name>
<evidence type="ECO:0000313" key="3">
    <source>
        <dbReference type="Proteomes" id="UP001224890"/>
    </source>
</evidence>
<comment type="caution">
    <text evidence="2">The sequence shown here is derived from an EMBL/GenBank/DDBJ whole genome shotgun (WGS) entry which is preliminary data.</text>
</comment>